<evidence type="ECO:0000313" key="10">
    <source>
        <dbReference type="EMBL" id="NEG69585.1"/>
    </source>
</evidence>
<dbReference type="InterPro" id="IPR000537">
    <property type="entry name" value="UbiA_prenyltransferase"/>
</dbReference>
<dbReference type="PANTHER" id="PTHR13929">
    <property type="entry name" value="1,4-DIHYDROXY-2-NAPHTHOATE OCTAPRENYLTRANSFERASE"/>
    <property type="match status" value="1"/>
</dbReference>
<feature type="transmembrane region" description="Helical" evidence="8">
    <location>
        <begin position="296"/>
        <end position="315"/>
    </location>
</feature>
<evidence type="ECO:0000256" key="3">
    <source>
        <dbReference type="ARBA" id="ARBA00022475"/>
    </source>
</evidence>
<dbReference type="InterPro" id="IPR026046">
    <property type="entry name" value="UBIAD1"/>
</dbReference>
<dbReference type="CDD" id="cd13962">
    <property type="entry name" value="PT_UbiA_UBIAD1"/>
    <property type="match status" value="1"/>
</dbReference>
<dbReference type="InterPro" id="IPR004657">
    <property type="entry name" value="MenA"/>
</dbReference>
<dbReference type="GO" id="GO:0046428">
    <property type="term" value="F:1,4-dihydroxy-2-naphthoate polyprenyltransferase activity"/>
    <property type="evidence" value="ECO:0007669"/>
    <property type="project" value="UniProtKB-UniRule"/>
</dbReference>
<gene>
    <name evidence="8 10" type="primary">menA</name>
    <name evidence="10" type="ORF">F6S87_02905</name>
</gene>
<evidence type="ECO:0000256" key="5">
    <source>
        <dbReference type="ARBA" id="ARBA00022692"/>
    </source>
</evidence>
<dbReference type="EMBL" id="VYSG01000001">
    <property type="protein sequence ID" value="NEG69585.1"/>
    <property type="molecule type" value="Genomic_DNA"/>
</dbReference>
<organism evidence="10 11">
    <name type="scientific">Bifidobacterium choloepi</name>
    <dbReference type="NCBI Taxonomy" id="2614131"/>
    <lineage>
        <taxon>Bacteria</taxon>
        <taxon>Bacillati</taxon>
        <taxon>Actinomycetota</taxon>
        <taxon>Actinomycetes</taxon>
        <taxon>Bifidobacteriales</taxon>
        <taxon>Bifidobacteriaceae</taxon>
        <taxon>Bifidobacterium</taxon>
    </lineage>
</organism>
<proteinExistence type="inferred from homology"/>
<protein>
    <recommendedName>
        <fullName evidence="8 9">1,4-dihydroxy-2-naphthoate octaprenyltransferase</fullName>
        <shortName evidence="8">DHNA-octaprenyltransferase</shortName>
        <ecNumber evidence="8 9">2.5.1.74</ecNumber>
    </recommendedName>
</protein>
<feature type="transmembrane region" description="Helical" evidence="8">
    <location>
        <begin position="161"/>
        <end position="180"/>
    </location>
</feature>
<keyword evidence="6 8" id="KW-1133">Transmembrane helix</keyword>
<dbReference type="UniPathway" id="UPA00079">
    <property type="reaction ID" value="UER00168"/>
</dbReference>
<comment type="catalytic activity">
    <reaction evidence="8">
        <text>an all-trans-polyprenyl diphosphate + 1,4-dihydroxy-2-naphthoate + H(+) = a 2-demethylmenaquinol + CO2 + diphosphate</text>
        <dbReference type="Rhea" id="RHEA:26478"/>
        <dbReference type="Rhea" id="RHEA-COMP:9563"/>
        <dbReference type="Rhea" id="RHEA-COMP:9564"/>
        <dbReference type="ChEBI" id="CHEBI:11173"/>
        <dbReference type="ChEBI" id="CHEBI:15378"/>
        <dbReference type="ChEBI" id="CHEBI:16526"/>
        <dbReference type="ChEBI" id="CHEBI:33019"/>
        <dbReference type="ChEBI" id="CHEBI:55437"/>
        <dbReference type="ChEBI" id="CHEBI:58914"/>
        <dbReference type="EC" id="2.5.1.74"/>
    </reaction>
</comment>
<dbReference type="RefSeq" id="WP_163227134.1">
    <property type="nucleotide sequence ID" value="NZ_VYSG01000001.1"/>
</dbReference>
<comment type="caution">
    <text evidence="10">The sequence shown here is derived from an EMBL/GenBank/DDBJ whole genome shotgun (WGS) entry which is preliminary data.</text>
</comment>
<keyword evidence="5 8" id="KW-0812">Transmembrane</keyword>
<dbReference type="NCBIfam" id="TIGR00751">
    <property type="entry name" value="menA"/>
    <property type="match status" value="1"/>
</dbReference>
<feature type="transmembrane region" description="Helical" evidence="8">
    <location>
        <begin position="232"/>
        <end position="254"/>
    </location>
</feature>
<evidence type="ECO:0000256" key="7">
    <source>
        <dbReference type="ARBA" id="ARBA00023136"/>
    </source>
</evidence>
<keyword evidence="7 8" id="KW-0472">Membrane</keyword>
<feature type="transmembrane region" description="Helical" evidence="8">
    <location>
        <begin position="104"/>
        <end position="124"/>
    </location>
</feature>
<keyword evidence="4 8" id="KW-0808">Transferase</keyword>
<dbReference type="Pfam" id="PF01040">
    <property type="entry name" value="UbiA"/>
    <property type="match status" value="1"/>
</dbReference>
<evidence type="ECO:0000256" key="1">
    <source>
        <dbReference type="ARBA" id="ARBA00004141"/>
    </source>
</evidence>
<feature type="transmembrane region" description="Helical" evidence="8">
    <location>
        <begin position="260"/>
        <end position="284"/>
    </location>
</feature>
<dbReference type="GO" id="GO:0042371">
    <property type="term" value="P:vitamin K biosynthetic process"/>
    <property type="evidence" value="ECO:0007669"/>
    <property type="project" value="TreeGrafter"/>
</dbReference>
<dbReference type="AlphaFoldDB" id="A0A6I5N0D6"/>
<dbReference type="PANTHER" id="PTHR13929:SF0">
    <property type="entry name" value="UBIA PRENYLTRANSFERASE DOMAIN-CONTAINING PROTEIN 1"/>
    <property type="match status" value="1"/>
</dbReference>
<evidence type="ECO:0000256" key="9">
    <source>
        <dbReference type="NCBIfam" id="TIGR00751"/>
    </source>
</evidence>
<comment type="subcellular location">
    <subcellularLocation>
        <location evidence="8">Cell membrane</location>
        <topology evidence="8">Multi-pass membrane protein</topology>
    </subcellularLocation>
    <subcellularLocation>
        <location evidence="1">Membrane</location>
        <topology evidence="1">Multi-pass membrane protein</topology>
    </subcellularLocation>
</comment>
<dbReference type="InterPro" id="IPR044878">
    <property type="entry name" value="UbiA_sf"/>
</dbReference>
<sequence>MRLRTLPLGVAPVVIGASLAHARAVYGPSAGVGLADLAPSAVRLHAEGRFWAIAALCLAVAVFLQIAANFANDYSDGIRGTDTDRESRAAAYPRLVASGVSPRAVLAAAAGNAAIACLAGVGVAAVSGHWWLLLVGACCVAAGWFYVGGRHPYGYHGFGELAVFVFFGLVAVLGTVYALTGTTMFIDWYFAATVGFIAVAVLSVNNLRDCEADEAAGKRTGMVMLGEDRGRICLELLLGLVIVLVLLPWCNLAVAGFTEIFGSVVWFMLSLLGTILTIELLVRAIVAVHHKEWRRALPTASFSALALALSIVFLAL</sequence>
<evidence type="ECO:0000256" key="4">
    <source>
        <dbReference type="ARBA" id="ARBA00022679"/>
    </source>
</evidence>
<dbReference type="Proteomes" id="UP000469292">
    <property type="component" value="Unassembled WGS sequence"/>
</dbReference>
<evidence type="ECO:0000256" key="2">
    <source>
        <dbReference type="ARBA" id="ARBA00022428"/>
    </source>
</evidence>
<reference evidence="10 11" key="1">
    <citation type="submission" date="2019-09" db="EMBL/GenBank/DDBJ databases">
        <title>Phylogenetic characterization of a novel taxon of the genus Bifidobacterium: Bifidobacterium choloepi sp. nov.</title>
        <authorList>
            <person name="Modesto M."/>
            <person name="Satti M."/>
        </authorList>
    </citation>
    <scope>NUCLEOTIDE SEQUENCE [LARGE SCALE GENOMIC DNA]</scope>
    <source>
        <strain evidence="10 11">BRDM6</strain>
    </source>
</reference>
<feature type="transmembrane region" description="Helical" evidence="8">
    <location>
        <begin position="50"/>
        <end position="71"/>
    </location>
</feature>
<keyword evidence="3 8" id="KW-1003">Cell membrane</keyword>
<evidence type="ECO:0000313" key="11">
    <source>
        <dbReference type="Proteomes" id="UP000469292"/>
    </source>
</evidence>
<name>A0A6I5N0D6_9BIFI</name>
<evidence type="ECO:0000256" key="8">
    <source>
        <dbReference type="HAMAP-Rule" id="MF_01937"/>
    </source>
</evidence>
<dbReference type="GO" id="GO:0005886">
    <property type="term" value="C:plasma membrane"/>
    <property type="evidence" value="ECO:0007669"/>
    <property type="project" value="UniProtKB-SubCell"/>
</dbReference>
<feature type="transmembrane region" description="Helical" evidence="8">
    <location>
        <begin position="130"/>
        <end position="149"/>
    </location>
</feature>
<dbReference type="PIRSF" id="PIRSF005355">
    <property type="entry name" value="UBIAD1"/>
    <property type="match status" value="1"/>
</dbReference>
<dbReference type="GO" id="GO:0009234">
    <property type="term" value="P:menaquinone biosynthetic process"/>
    <property type="evidence" value="ECO:0007669"/>
    <property type="project" value="UniProtKB-UniRule"/>
</dbReference>
<comment type="function">
    <text evidence="8">Conversion of 1,4-dihydroxy-2-naphthoate (DHNA) to demethylmenaquinone (DMK).</text>
</comment>
<accession>A0A6I5N0D6</accession>
<keyword evidence="11" id="KW-1185">Reference proteome</keyword>
<dbReference type="HAMAP" id="MF_01937">
    <property type="entry name" value="MenA_1"/>
    <property type="match status" value="1"/>
</dbReference>
<feature type="transmembrane region" description="Helical" evidence="8">
    <location>
        <begin position="186"/>
        <end position="204"/>
    </location>
</feature>
<dbReference type="EC" id="2.5.1.74" evidence="8 9"/>
<keyword evidence="2 8" id="KW-0474">Menaquinone biosynthesis</keyword>
<comment type="similarity">
    <text evidence="8">Belongs to the MenA family. Type 1 subfamily.</text>
</comment>
<dbReference type="Gene3D" id="1.10.357.140">
    <property type="entry name" value="UbiA prenyltransferase"/>
    <property type="match status" value="1"/>
</dbReference>
<evidence type="ECO:0000256" key="6">
    <source>
        <dbReference type="ARBA" id="ARBA00022989"/>
    </source>
</evidence>
<comment type="pathway">
    <text evidence="8">Quinol/quinone metabolism; menaquinone biosynthesis; menaquinol from 1,4-dihydroxy-2-naphthoate: step 1/2.</text>
</comment>